<accession>A0A841EFX3</accession>
<evidence type="ECO:0000313" key="1">
    <source>
        <dbReference type="EMBL" id="MBB6002212.1"/>
    </source>
</evidence>
<dbReference type="RefSeq" id="WP_184130795.1">
    <property type="nucleotide sequence ID" value="NZ_JACHKT010000004.1"/>
</dbReference>
<protein>
    <submittedName>
        <fullName evidence="1">Uncharacterized protein</fullName>
    </submittedName>
</protein>
<sequence>MKQLGVKKLYVIVSLMFSFIIESCRFNKLLVKANKIDNDYYTYFSNSILDTKISFYGDYVFEKKIKPLKIEEHDNFLSNKRITNLFYTKTTTSPFFHCYGFVLNKNDSIFYKSHGFKTYKKNILIGSIKKTKENVFLPWIISCKNYDLCLQTSGSLAENINENYTIDFISNILQKEFEEITSSAILLSLDTMNNLENPFKLAEKSFKSLKRGNYINPITNLKANEEKYKLDSTYRDLFFQSIITYYTFLGDREMTELYKKEFYGNENPWQDRLSGIDFKENYITEEKVYAEMLSSNQVIMFNESHIHPMNRYVISKMLPLLKEKGFKYLALEGINEDARVLMKRGYPTIDTGFYTREYQMANLIRHALKLGFILVDYEDYEEGNREYNQAQNLFSKTIKKDSTSKLIVLAGGSHIDENSVAEHKWMAEFFKKISNINPLTINQTRLNEIKTNNVIDAFPIVFLNATNKKDTVKNDIFLLNNYNGYNHILTYEDCPHLKLSLHDFTKAKKTKNLIQIFIWEEYKKSKNVLPCFSYYGIETMINLKVPNGYYVVHINEENEYKKILIKDMSISFVD</sequence>
<organism evidence="1 2">
    <name type="scientific">Arcicella rosea</name>
    <dbReference type="NCBI Taxonomy" id="502909"/>
    <lineage>
        <taxon>Bacteria</taxon>
        <taxon>Pseudomonadati</taxon>
        <taxon>Bacteroidota</taxon>
        <taxon>Cytophagia</taxon>
        <taxon>Cytophagales</taxon>
        <taxon>Flectobacillaceae</taxon>
        <taxon>Arcicella</taxon>
    </lineage>
</organism>
<dbReference type="EMBL" id="JACHKT010000004">
    <property type="protein sequence ID" value="MBB6002212.1"/>
    <property type="molecule type" value="Genomic_DNA"/>
</dbReference>
<gene>
    <name evidence="1" type="ORF">HNP25_000862</name>
</gene>
<dbReference type="AlphaFoldDB" id="A0A841EFX3"/>
<comment type="caution">
    <text evidence="1">The sequence shown here is derived from an EMBL/GenBank/DDBJ whole genome shotgun (WGS) entry which is preliminary data.</text>
</comment>
<name>A0A841EFX3_9BACT</name>
<evidence type="ECO:0000313" key="2">
    <source>
        <dbReference type="Proteomes" id="UP000524404"/>
    </source>
</evidence>
<keyword evidence="2" id="KW-1185">Reference proteome</keyword>
<reference evidence="1 2" key="1">
    <citation type="submission" date="2020-08" db="EMBL/GenBank/DDBJ databases">
        <title>Functional genomics of gut bacteria from endangered species of beetles.</title>
        <authorList>
            <person name="Carlos-Shanley C."/>
        </authorList>
    </citation>
    <scope>NUCLEOTIDE SEQUENCE [LARGE SCALE GENOMIC DNA]</scope>
    <source>
        <strain evidence="1 2">S00070</strain>
    </source>
</reference>
<proteinExistence type="predicted"/>
<dbReference type="Proteomes" id="UP000524404">
    <property type="component" value="Unassembled WGS sequence"/>
</dbReference>